<proteinExistence type="inferred from homology"/>
<dbReference type="GO" id="GO:0016788">
    <property type="term" value="F:hydrolase activity, acting on ester bonds"/>
    <property type="evidence" value="ECO:0007669"/>
    <property type="project" value="InterPro"/>
</dbReference>
<accession>A0AAD7Q4D7</accession>
<evidence type="ECO:0000313" key="6">
    <source>
        <dbReference type="EMBL" id="KAJ7974675.1"/>
    </source>
</evidence>
<comment type="similarity">
    <text evidence="1">Belongs to the 'GDSL' lipolytic enzyme family.</text>
</comment>
<dbReference type="CDD" id="cd01837">
    <property type="entry name" value="SGNH_plant_lipase_like"/>
    <property type="match status" value="1"/>
</dbReference>
<reference evidence="6" key="1">
    <citation type="journal article" date="2023" name="Science">
        <title>Elucidation of the pathway for biosynthesis of saponin adjuvants from the soapbark tree.</title>
        <authorList>
            <person name="Reed J."/>
            <person name="Orme A."/>
            <person name="El-Demerdash A."/>
            <person name="Owen C."/>
            <person name="Martin L.B.B."/>
            <person name="Misra R.C."/>
            <person name="Kikuchi S."/>
            <person name="Rejzek M."/>
            <person name="Martin A.C."/>
            <person name="Harkess A."/>
            <person name="Leebens-Mack J."/>
            <person name="Louveau T."/>
            <person name="Stephenson M.J."/>
            <person name="Osbourn A."/>
        </authorList>
    </citation>
    <scope>NUCLEOTIDE SEQUENCE</scope>
    <source>
        <strain evidence="6">S10</strain>
    </source>
</reference>
<dbReference type="PANTHER" id="PTHR22835">
    <property type="entry name" value="ZINC FINGER FYVE DOMAIN CONTAINING PROTEIN"/>
    <property type="match status" value="1"/>
</dbReference>
<feature type="chain" id="PRO_5042197146" evidence="5">
    <location>
        <begin position="23"/>
        <end position="364"/>
    </location>
</feature>
<dbReference type="Pfam" id="PF00657">
    <property type="entry name" value="Lipase_GDSL"/>
    <property type="match status" value="1"/>
</dbReference>
<sequence>MELIWKQLFIGFSLILVVLVLGDEGIEQKESNICSFPAIYNFGDSGSDTGSGSAALGSTPSPYGETFFHKPAGRACDGRLVIDFLAEQLELPYLSGYLDSLGTNYRHGANFAVGGATIRKQSGNASQYGITPFSLGVQIKQFDDFKSRASDLYKQAKTAFQRSKLPVPEEFSKALYTLDIGNNDLYVGYQMLSPDQLREAIPDMINQFVSAVRHLYQQGGRAFWIHNKSPVGCAPVFQILHPNPPPGFLDRYGCFIAVNDIATEFNRQFKDRVIKLRAELPQASITYVDVSTAAYALISNANNEGFANLSAICCGYHVNNVHIPCGAKGSINGSEVYGAPCKDPSKYLSWDGVHSTEAANPLAC</sequence>
<keyword evidence="4" id="KW-0325">Glycoprotein</keyword>
<dbReference type="AlphaFoldDB" id="A0AAD7Q4D7"/>
<dbReference type="KEGG" id="qsa:O6P43_004712"/>
<dbReference type="SUPFAM" id="SSF52266">
    <property type="entry name" value="SGNH hydrolase"/>
    <property type="match status" value="1"/>
</dbReference>
<keyword evidence="7" id="KW-1185">Reference proteome</keyword>
<evidence type="ECO:0000256" key="1">
    <source>
        <dbReference type="ARBA" id="ARBA00008668"/>
    </source>
</evidence>
<dbReference type="PANTHER" id="PTHR22835:SF546">
    <property type="entry name" value="GDSL-LIKE LIPASE_ACYLHYDROLASE"/>
    <property type="match status" value="1"/>
</dbReference>
<dbReference type="InterPro" id="IPR036514">
    <property type="entry name" value="SGNH_hydro_sf"/>
</dbReference>
<dbReference type="InterPro" id="IPR001087">
    <property type="entry name" value="GDSL"/>
</dbReference>
<dbReference type="Proteomes" id="UP001163823">
    <property type="component" value="Chromosome 3"/>
</dbReference>
<evidence type="ECO:0000256" key="3">
    <source>
        <dbReference type="ARBA" id="ARBA00022801"/>
    </source>
</evidence>
<dbReference type="EMBL" id="JARAOO010000003">
    <property type="protein sequence ID" value="KAJ7974675.1"/>
    <property type="molecule type" value="Genomic_DNA"/>
</dbReference>
<comment type="caution">
    <text evidence="6">The sequence shown here is derived from an EMBL/GenBank/DDBJ whole genome shotgun (WGS) entry which is preliminary data.</text>
</comment>
<name>A0AAD7Q4D7_QUISA</name>
<protein>
    <submittedName>
        <fullName evidence="6">GDSL esterase/lipase</fullName>
    </submittedName>
</protein>
<keyword evidence="2 5" id="KW-0732">Signal</keyword>
<gene>
    <name evidence="6" type="ORF">O6P43_004712</name>
</gene>
<dbReference type="Gene3D" id="3.40.50.1110">
    <property type="entry name" value="SGNH hydrolase"/>
    <property type="match status" value="1"/>
</dbReference>
<dbReference type="InterPro" id="IPR035669">
    <property type="entry name" value="SGNH_plant_lipase-like"/>
</dbReference>
<feature type="signal peptide" evidence="5">
    <location>
        <begin position="1"/>
        <end position="22"/>
    </location>
</feature>
<evidence type="ECO:0000313" key="7">
    <source>
        <dbReference type="Proteomes" id="UP001163823"/>
    </source>
</evidence>
<organism evidence="6 7">
    <name type="scientific">Quillaja saponaria</name>
    <name type="common">Soap bark tree</name>
    <dbReference type="NCBI Taxonomy" id="32244"/>
    <lineage>
        <taxon>Eukaryota</taxon>
        <taxon>Viridiplantae</taxon>
        <taxon>Streptophyta</taxon>
        <taxon>Embryophyta</taxon>
        <taxon>Tracheophyta</taxon>
        <taxon>Spermatophyta</taxon>
        <taxon>Magnoliopsida</taxon>
        <taxon>eudicotyledons</taxon>
        <taxon>Gunneridae</taxon>
        <taxon>Pentapetalae</taxon>
        <taxon>rosids</taxon>
        <taxon>fabids</taxon>
        <taxon>Fabales</taxon>
        <taxon>Quillajaceae</taxon>
        <taxon>Quillaja</taxon>
    </lineage>
</organism>
<keyword evidence="3" id="KW-0378">Hydrolase</keyword>
<evidence type="ECO:0000256" key="4">
    <source>
        <dbReference type="ARBA" id="ARBA00023180"/>
    </source>
</evidence>
<evidence type="ECO:0000256" key="5">
    <source>
        <dbReference type="SAM" id="SignalP"/>
    </source>
</evidence>
<evidence type="ECO:0000256" key="2">
    <source>
        <dbReference type="ARBA" id="ARBA00022729"/>
    </source>
</evidence>